<dbReference type="EMBL" id="BJMM01000002">
    <property type="protein sequence ID" value="GEB48125.1"/>
    <property type="molecule type" value="Genomic_DNA"/>
</dbReference>
<dbReference type="SUPFAM" id="SSF53328">
    <property type="entry name" value="Formyltransferase"/>
    <property type="match status" value="1"/>
</dbReference>
<dbReference type="InterPro" id="IPR036477">
    <property type="entry name" value="Formyl_transf_N_sf"/>
</dbReference>
<dbReference type="FunFam" id="3.40.50.980:FF:000001">
    <property type="entry name" value="Non-ribosomal peptide synthetase"/>
    <property type="match status" value="1"/>
</dbReference>
<name>A0A4Y3QS40_STRCI</name>
<comment type="caution">
    <text evidence="5">The sequence shown here is derived from an EMBL/GenBank/DDBJ whole genome shotgun (WGS) entry which is preliminary data.</text>
</comment>
<organism evidence="5 6">
    <name type="scientific">Streptomyces cacaoi</name>
    <dbReference type="NCBI Taxonomy" id="1898"/>
    <lineage>
        <taxon>Bacteria</taxon>
        <taxon>Bacillati</taxon>
        <taxon>Actinomycetota</taxon>
        <taxon>Actinomycetes</taxon>
        <taxon>Kitasatosporales</taxon>
        <taxon>Streptomycetaceae</taxon>
        <taxon>Streptomyces</taxon>
    </lineage>
</organism>
<dbReference type="Proteomes" id="UP000319210">
    <property type="component" value="Unassembled WGS sequence"/>
</dbReference>
<dbReference type="FunFam" id="3.30.300.30:FF:000010">
    <property type="entry name" value="Enterobactin synthetase component F"/>
    <property type="match status" value="1"/>
</dbReference>
<dbReference type="GO" id="GO:0047527">
    <property type="term" value="F:2,3-dihydroxybenzoate-serine ligase activity"/>
    <property type="evidence" value="ECO:0007669"/>
    <property type="project" value="TreeGrafter"/>
</dbReference>
<dbReference type="InterPro" id="IPR045851">
    <property type="entry name" value="AMP-bd_C_sf"/>
</dbReference>
<evidence type="ECO:0000256" key="3">
    <source>
        <dbReference type="SAM" id="MobiDB-lite"/>
    </source>
</evidence>
<dbReference type="GO" id="GO:0031177">
    <property type="term" value="F:phosphopantetheine binding"/>
    <property type="evidence" value="ECO:0007669"/>
    <property type="project" value="InterPro"/>
</dbReference>
<dbReference type="SUPFAM" id="SSF56801">
    <property type="entry name" value="Acetyl-CoA synthetase-like"/>
    <property type="match status" value="1"/>
</dbReference>
<dbReference type="GO" id="GO:0005829">
    <property type="term" value="C:cytosol"/>
    <property type="evidence" value="ECO:0007669"/>
    <property type="project" value="TreeGrafter"/>
</dbReference>
<dbReference type="GO" id="GO:0043041">
    <property type="term" value="P:amino acid activation for nonribosomal peptide biosynthetic process"/>
    <property type="evidence" value="ECO:0007669"/>
    <property type="project" value="TreeGrafter"/>
</dbReference>
<proteinExistence type="predicted"/>
<dbReference type="Gene3D" id="3.30.300.30">
    <property type="match status" value="1"/>
</dbReference>
<dbReference type="InterPro" id="IPR010071">
    <property type="entry name" value="AA_adenyl_dom"/>
</dbReference>
<keyword evidence="2" id="KW-0597">Phosphoprotein</keyword>
<dbReference type="InterPro" id="IPR011034">
    <property type="entry name" value="Formyl_transferase-like_C_sf"/>
</dbReference>
<dbReference type="SUPFAM" id="SSF47336">
    <property type="entry name" value="ACP-like"/>
    <property type="match status" value="1"/>
</dbReference>
<dbReference type="PROSITE" id="PS50075">
    <property type="entry name" value="CARRIER"/>
    <property type="match status" value="1"/>
</dbReference>
<dbReference type="Gene3D" id="3.30.559.30">
    <property type="entry name" value="Nonribosomal peptide synthetase, condensation domain"/>
    <property type="match status" value="1"/>
</dbReference>
<dbReference type="InterPro" id="IPR000873">
    <property type="entry name" value="AMP-dep_synth/lig_dom"/>
</dbReference>
<dbReference type="InterPro" id="IPR025110">
    <property type="entry name" value="AMP-bd_C"/>
</dbReference>
<dbReference type="SMART" id="SM00823">
    <property type="entry name" value="PKS_PP"/>
    <property type="match status" value="1"/>
</dbReference>
<dbReference type="Gene3D" id="3.40.50.980">
    <property type="match status" value="2"/>
</dbReference>
<dbReference type="InterPro" id="IPR009081">
    <property type="entry name" value="PP-bd_ACP"/>
</dbReference>
<dbReference type="Gene3D" id="2.30.38.10">
    <property type="entry name" value="Luciferase, Domain 3"/>
    <property type="match status" value="1"/>
</dbReference>
<dbReference type="Pfam" id="PF13193">
    <property type="entry name" value="AMP-binding_C"/>
    <property type="match status" value="1"/>
</dbReference>
<accession>A0A4Y3QS40</accession>
<dbReference type="GO" id="GO:0009239">
    <property type="term" value="P:enterobactin biosynthetic process"/>
    <property type="evidence" value="ECO:0007669"/>
    <property type="project" value="TreeGrafter"/>
</dbReference>
<dbReference type="InterPro" id="IPR020845">
    <property type="entry name" value="AMP-binding_CS"/>
</dbReference>
<keyword evidence="6" id="KW-1185">Reference proteome</keyword>
<evidence type="ECO:0000313" key="5">
    <source>
        <dbReference type="EMBL" id="GEB48125.1"/>
    </source>
</evidence>
<dbReference type="NCBIfam" id="TIGR01733">
    <property type="entry name" value="AA-adenyl-dom"/>
    <property type="match status" value="1"/>
</dbReference>
<sequence>MTAEPFSCVVVGEETLLVECTRLLRQRGHTVAAVVSPSAELLAWAEDEGLPALPFGRDLAERLAPLRFDYLFSIANLRMLPEEVLALPARMPVNFHDGPLPRHAGLFATSWAILEGAEQHGVTWHVMTREADSGDVLKQREVPVDPAATVRDLDVACFDAGVESFAELVDELAAGTATRQPQDLGQRTYHGAYDGPPRGGLVDWRRPAAELDALVRATSFGRRRNDFGLALLPLPDGFAAVRGVEITDRLSTGEPGTVTGSDPDALTVATADRDVRLTALADLTGEPLDLVATAQALERDNGGRFPELSGTEADRLAEAVRAAHRQERRWLRTLRTLEPALPPRFGELGPVPEPAGPVPLPEALLGGNTGIAGNAGDTANAGGAGSAGDTGNGGARAEAVALAAVLALLARLGRDGERDVALAAPPVAGSGGLLADEIPLRPPHGLLERTLGQLAEETGERVAALRSRSPYRRDLLLRHPELPGTARHRLPVAVVLPATGAGTATGTGGTGGADRPLTVRIDSDGTVTFDNGPGLSAPQTRWLAHRLALFLDAAAAEPGSTLAALPLLTADEQEQLTGAWNDTAEEYPRERTVTGLISDLACAAPTAPAVRFEDRELGYAALDQAADRLAWRLIELGAGPGTLVGVHLHRSAELVTSLLAVLKTGAAYVPIDPVYPQARIAHMLQDSGARLVVTDDALRPTLADLPVTPVPAVDPDERTQPAAPVDRSRPAAPAYVIYTSGSTGRPKGVQVPHRALVNFLWTMARRPGFGSRDALLALTTVCFDIAGLELYLPLVRGGTVEVLPAEVAADGFALRERIERSRPTVVQATPTTWQMLLTAGWPGDPGLRVLCGGEPLPQELADRLADRVGELHNMYGPTETTIWSTSDRVRPGRPVTIGRPIGNTRCDVLDERGVPVPPGIPGELYLSGDGVADGYLGRPELTGERFGPAARGSGRAYRTGDVVRRLPDGRLEHLERTDGQIKLNGYRIELGEVESALRRAPGVTAAVALVREDRPGERRLVAYAAGRDGKLDSAALRDGLRDVLPGYMVPSAVVVLPKLPLTANGKIDRASLPRPGTAPVAGAAAALRGDLERGIADVWCEVLGLERVGAEDNFFDLGGDSLRLTSVVAALRERLGRPVGRLDMFARPTVRAMAAHLSGDAEPAAPARRRGRNNAALAQRRGRRKGRT</sequence>
<dbReference type="Gene3D" id="1.10.1200.10">
    <property type="entry name" value="ACP-like"/>
    <property type="match status" value="1"/>
</dbReference>
<dbReference type="InterPro" id="IPR002376">
    <property type="entry name" value="Formyl_transf_N"/>
</dbReference>
<evidence type="ECO:0000313" key="6">
    <source>
        <dbReference type="Proteomes" id="UP000319210"/>
    </source>
</evidence>
<dbReference type="InterPro" id="IPR036736">
    <property type="entry name" value="ACP-like_sf"/>
</dbReference>
<protein>
    <recommendedName>
        <fullName evidence="4">Carrier domain-containing protein</fullName>
    </recommendedName>
</protein>
<dbReference type="SUPFAM" id="SSF50486">
    <property type="entry name" value="FMT C-terminal domain-like"/>
    <property type="match status" value="1"/>
</dbReference>
<dbReference type="AlphaFoldDB" id="A0A4Y3QS40"/>
<keyword evidence="1" id="KW-0596">Phosphopantetheine</keyword>
<feature type="domain" description="Carrier" evidence="4">
    <location>
        <begin position="1086"/>
        <end position="1161"/>
    </location>
</feature>
<dbReference type="PANTHER" id="PTHR45527">
    <property type="entry name" value="NONRIBOSOMAL PEPTIDE SYNTHETASE"/>
    <property type="match status" value="1"/>
</dbReference>
<dbReference type="Gene3D" id="3.40.50.12230">
    <property type="match status" value="1"/>
</dbReference>
<dbReference type="InterPro" id="IPR020806">
    <property type="entry name" value="PKS_PP-bd"/>
</dbReference>
<dbReference type="PROSITE" id="PS00455">
    <property type="entry name" value="AMP_BINDING"/>
    <property type="match status" value="1"/>
</dbReference>
<dbReference type="PANTHER" id="PTHR45527:SF1">
    <property type="entry name" value="FATTY ACID SYNTHASE"/>
    <property type="match status" value="1"/>
</dbReference>
<dbReference type="OrthoDB" id="2472181at2"/>
<evidence type="ECO:0000256" key="2">
    <source>
        <dbReference type="ARBA" id="ARBA00022553"/>
    </source>
</evidence>
<reference evidence="5 6" key="1">
    <citation type="submission" date="2019-06" db="EMBL/GenBank/DDBJ databases">
        <title>Whole genome shotgun sequence of Streptomyces cacaoi subsp. cacaoi NBRC 12748.</title>
        <authorList>
            <person name="Hosoyama A."/>
            <person name="Uohara A."/>
            <person name="Ohji S."/>
            <person name="Ichikawa N."/>
        </authorList>
    </citation>
    <scope>NUCLEOTIDE SEQUENCE [LARGE SCALE GENOMIC DNA]</scope>
    <source>
        <strain evidence="5 6">NBRC 12748</strain>
    </source>
</reference>
<feature type="region of interest" description="Disordered" evidence="3">
    <location>
        <begin position="1158"/>
        <end position="1188"/>
    </location>
</feature>
<dbReference type="RefSeq" id="WP_086814603.1">
    <property type="nucleotide sequence ID" value="NZ_BJMM01000002.1"/>
</dbReference>
<dbReference type="CDD" id="cd12116">
    <property type="entry name" value="A_NRPS_Ta1_like"/>
    <property type="match status" value="1"/>
</dbReference>
<evidence type="ECO:0000259" key="4">
    <source>
        <dbReference type="PROSITE" id="PS50075"/>
    </source>
</evidence>
<dbReference type="Pfam" id="PF00551">
    <property type="entry name" value="Formyl_trans_N"/>
    <property type="match status" value="1"/>
</dbReference>
<gene>
    <name evidence="5" type="ORF">SCA03_06760</name>
</gene>
<dbReference type="Pfam" id="PF00501">
    <property type="entry name" value="AMP-binding"/>
    <property type="match status" value="1"/>
</dbReference>
<evidence type="ECO:0000256" key="1">
    <source>
        <dbReference type="ARBA" id="ARBA00022450"/>
    </source>
</evidence>
<dbReference type="GO" id="GO:0009366">
    <property type="term" value="C:enterobactin synthetase complex"/>
    <property type="evidence" value="ECO:0007669"/>
    <property type="project" value="TreeGrafter"/>
</dbReference>
<dbReference type="Pfam" id="PF00550">
    <property type="entry name" value="PP-binding"/>
    <property type="match status" value="1"/>
</dbReference>